<reference evidence="3 4" key="1">
    <citation type="submission" date="2019-01" db="EMBL/GenBank/DDBJ databases">
        <title>Flavobacterium sp. nov.,isolated from freshwater.</title>
        <authorList>
            <person name="Zhang R."/>
            <person name="Du Z.-J."/>
        </authorList>
    </citation>
    <scope>NUCLEOTIDE SEQUENCE [LARGE SCALE GENOMIC DNA]</scope>
    <source>
        <strain evidence="3 4">1E403</strain>
    </source>
</reference>
<dbReference type="PROSITE" id="PS51819">
    <property type="entry name" value="VOC"/>
    <property type="match status" value="1"/>
</dbReference>
<dbReference type="InterPro" id="IPR029068">
    <property type="entry name" value="Glyas_Bleomycin-R_OHBP_Dase"/>
</dbReference>
<dbReference type="AlphaFoldDB" id="A0A444HDA8"/>
<evidence type="ECO:0000259" key="2">
    <source>
        <dbReference type="PROSITE" id="PS51819"/>
    </source>
</evidence>
<accession>A0A444HDA8</accession>
<dbReference type="InterPro" id="IPR004360">
    <property type="entry name" value="Glyas_Fos-R_dOase_dom"/>
</dbReference>
<dbReference type="PANTHER" id="PTHR43048">
    <property type="entry name" value="METHYLMALONYL-COA EPIMERASE"/>
    <property type="match status" value="1"/>
</dbReference>
<evidence type="ECO:0000313" key="4">
    <source>
        <dbReference type="Proteomes" id="UP000287527"/>
    </source>
</evidence>
<dbReference type="GO" id="GO:0046872">
    <property type="term" value="F:metal ion binding"/>
    <property type="evidence" value="ECO:0007669"/>
    <property type="project" value="UniProtKB-KW"/>
</dbReference>
<keyword evidence="1" id="KW-0479">Metal-binding</keyword>
<dbReference type="GO" id="GO:0046491">
    <property type="term" value="P:L-methylmalonyl-CoA metabolic process"/>
    <property type="evidence" value="ECO:0007669"/>
    <property type="project" value="TreeGrafter"/>
</dbReference>
<dbReference type="Proteomes" id="UP000287527">
    <property type="component" value="Unassembled WGS sequence"/>
</dbReference>
<dbReference type="GO" id="GO:0004493">
    <property type="term" value="F:methylmalonyl-CoA epimerase activity"/>
    <property type="evidence" value="ECO:0007669"/>
    <property type="project" value="TreeGrafter"/>
</dbReference>
<proteinExistence type="predicted"/>
<dbReference type="InterPro" id="IPR037523">
    <property type="entry name" value="VOC_core"/>
</dbReference>
<evidence type="ECO:0000313" key="3">
    <source>
        <dbReference type="EMBL" id="RWX01689.1"/>
    </source>
</evidence>
<dbReference type="Pfam" id="PF00903">
    <property type="entry name" value="Glyoxalase"/>
    <property type="match status" value="1"/>
</dbReference>
<comment type="caution">
    <text evidence="3">The sequence shown here is derived from an EMBL/GenBank/DDBJ whole genome shotgun (WGS) entry which is preliminary data.</text>
</comment>
<sequence>METANKGGFNRVNHVGITVANLEKSIVFYEALTGTKVSNVDEIGGSRMARVQGLDKTLIKYANLQLNNLNIDILEYVEPVPSKASYKNNQISAMHLCFEVDDMDAALKRLKAIGIEPEGEPIIFEKEDGLKSGFGTVVAYFQDPDGTNLELIAPQGPFKRKGK</sequence>
<dbReference type="OrthoDB" id="9795618at2"/>
<organism evidence="3 4">
    <name type="scientific">Flavobacterium cerinum</name>
    <dbReference type="NCBI Taxonomy" id="2502784"/>
    <lineage>
        <taxon>Bacteria</taxon>
        <taxon>Pseudomonadati</taxon>
        <taxon>Bacteroidota</taxon>
        <taxon>Flavobacteriia</taxon>
        <taxon>Flavobacteriales</taxon>
        <taxon>Flavobacteriaceae</taxon>
        <taxon>Flavobacterium</taxon>
    </lineage>
</organism>
<dbReference type="SUPFAM" id="SSF54593">
    <property type="entry name" value="Glyoxalase/Bleomycin resistance protein/Dihydroxybiphenyl dioxygenase"/>
    <property type="match status" value="1"/>
</dbReference>
<dbReference type="Gene3D" id="3.10.180.10">
    <property type="entry name" value="2,3-Dihydroxybiphenyl 1,2-Dioxygenase, domain 1"/>
    <property type="match status" value="1"/>
</dbReference>
<protein>
    <submittedName>
        <fullName evidence="3">VOC family protein</fullName>
    </submittedName>
</protein>
<feature type="domain" description="VOC" evidence="2">
    <location>
        <begin position="11"/>
        <end position="154"/>
    </location>
</feature>
<dbReference type="EMBL" id="SBII01000003">
    <property type="protein sequence ID" value="RWX01689.1"/>
    <property type="molecule type" value="Genomic_DNA"/>
</dbReference>
<keyword evidence="4" id="KW-1185">Reference proteome</keyword>
<name>A0A444HDA8_9FLAO</name>
<gene>
    <name evidence="3" type="ORF">EPI11_05605</name>
</gene>
<evidence type="ECO:0000256" key="1">
    <source>
        <dbReference type="ARBA" id="ARBA00022723"/>
    </source>
</evidence>
<dbReference type="InterPro" id="IPR051785">
    <property type="entry name" value="MMCE/EMCE_epimerase"/>
</dbReference>
<dbReference type="PANTHER" id="PTHR43048:SF3">
    <property type="entry name" value="METHYLMALONYL-COA EPIMERASE, MITOCHONDRIAL"/>
    <property type="match status" value="1"/>
</dbReference>